<feature type="domain" description="Ubiquitin-like" evidence="1">
    <location>
        <begin position="120"/>
        <end position="195"/>
    </location>
</feature>
<accession>A0ABR1IWW3</accession>
<dbReference type="SMART" id="SM00213">
    <property type="entry name" value="UBQ"/>
    <property type="match status" value="1"/>
</dbReference>
<reference evidence="2 3" key="1">
    <citation type="submission" date="2024-01" db="EMBL/GenBank/DDBJ databases">
        <title>A draft genome for the cacao thread blight pathogen Marasmiellus scandens.</title>
        <authorList>
            <person name="Baruah I.K."/>
            <person name="Leung J."/>
            <person name="Bukari Y."/>
            <person name="Amoako-Attah I."/>
            <person name="Meinhardt L.W."/>
            <person name="Bailey B.A."/>
            <person name="Cohen S.P."/>
        </authorList>
    </citation>
    <scope>NUCLEOTIDE SEQUENCE [LARGE SCALE GENOMIC DNA]</scope>
    <source>
        <strain evidence="2 3">GH-19</strain>
    </source>
</reference>
<dbReference type="Gene3D" id="3.10.20.90">
    <property type="entry name" value="Phosphatidylinositol 3-kinase Catalytic Subunit, Chain A, domain 1"/>
    <property type="match status" value="1"/>
</dbReference>
<comment type="caution">
    <text evidence="2">The sequence shown here is derived from an EMBL/GenBank/DDBJ whole genome shotgun (WGS) entry which is preliminary data.</text>
</comment>
<dbReference type="Pfam" id="PF11976">
    <property type="entry name" value="Rad60-SLD"/>
    <property type="match status" value="1"/>
</dbReference>
<proteinExistence type="predicted"/>
<dbReference type="InterPro" id="IPR029071">
    <property type="entry name" value="Ubiquitin-like_domsf"/>
</dbReference>
<dbReference type="InterPro" id="IPR000626">
    <property type="entry name" value="Ubiquitin-like_dom"/>
</dbReference>
<dbReference type="EMBL" id="JBANRG010000065">
    <property type="protein sequence ID" value="KAK7440958.1"/>
    <property type="molecule type" value="Genomic_DNA"/>
</dbReference>
<dbReference type="InterPro" id="IPR022617">
    <property type="entry name" value="Rad60/SUMO-like_dom"/>
</dbReference>
<organism evidence="2 3">
    <name type="scientific">Marasmiellus scandens</name>
    <dbReference type="NCBI Taxonomy" id="2682957"/>
    <lineage>
        <taxon>Eukaryota</taxon>
        <taxon>Fungi</taxon>
        <taxon>Dikarya</taxon>
        <taxon>Basidiomycota</taxon>
        <taxon>Agaricomycotina</taxon>
        <taxon>Agaricomycetes</taxon>
        <taxon>Agaricomycetidae</taxon>
        <taxon>Agaricales</taxon>
        <taxon>Marasmiineae</taxon>
        <taxon>Omphalotaceae</taxon>
        <taxon>Marasmiellus</taxon>
    </lineage>
</organism>
<gene>
    <name evidence="2" type="ORF">VKT23_016735</name>
</gene>
<dbReference type="Proteomes" id="UP001498398">
    <property type="component" value="Unassembled WGS sequence"/>
</dbReference>
<dbReference type="SUPFAM" id="SSF54236">
    <property type="entry name" value="Ubiquitin-like"/>
    <property type="match status" value="1"/>
</dbReference>
<keyword evidence="3" id="KW-1185">Reference proteome</keyword>
<evidence type="ECO:0000259" key="1">
    <source>
        <dbReference type="PROSITE" id="PS50053"/>
    </source>
</evidence>
<protein>
    <recommendedName>
        <fullName evidence="1">Ubiquitin-like domain-containing protein</fullName>
    </recommendedName>
</protein>
<evidence type="ECO:0000313" key="2">
    <source>
        <dbReference type="EMBL" id="KAK7440958.1"/>
    </source>
</evidence>
<sequence>MPKAPASSSSSRQSGSEGKLLKLCYNDRRVVIPRPKSYKDAITATVKHFGRSSEDWTLKTKDLEICDGDLVEIHDDSWDIVREELRTIELFEATAPPLRWVTSIRTPTSRPTTPCSGDRLSIRVVGADGWEIFFKMRPSSSIKQLRRAIAAKIGKEVDDIVLRYDGSRLSDTDTFVNLGVENDDVIEWILDQIGGKPVIYLYAPKELRARVKLSLVPSWQFSALYPVVPVHSGEQGQSLEWDVSTREDGSLFDHDSKADIAYLYWEARTNFSTLPSPPPSPHIGVSSAYFDPLSADLANEDSVLLYVEKNLTGYLDKALQVLGLHVEARTSFITYWLPSFLKHKYVALRFVNQAAYECAAPLDIVPRPDVVTRVFMLFKGVSETNLSKWESASQRALEGVARWRDIVGVDLAKGNDKSLFRVLEWGGMEVLK</sequence>
<evidence type="ECO:0000313" key="3">
    <source>
        <dbReference type="Proteomes" id="UP001498398"/>
    </source>
</evidence>
<dbReference type="CDD" id="cd01763">
    <property type="entry name" value="Ubl_SUMO_like"/>
    <property type="match status" value="1"/>
</dbReference>
<dbReference type="PROSITE" id="PS50053">
    <property type="entry name" value="UBIQUITIN_2"/>
    <property type="match status" value="1"/>
</dbReference>
<name>A0ABR1IWW3_9AGAR</name>